<dbReference type="InterPro" id="IPR050490">
    <property type="entry name" value="Bact_solute-bd_prot1"/>
</dbReference>
<dbReference type="CDD" id="cd13585">
    <property type="entry name" value="PBP2_TMBP_like"/>
    <property type="match status" value="1"/>
</dbReference>
<dbReference type="Gene3D" id="3.40.190.10">
    <property type="entry name" value="Periplasmic binding protein-like II"/>
    <property type="match status" value="1"/>
</dbReference>
<dbReference type="SUPFAM" id="SSF53850">
    <property type="entry name" value="Periplasmic binding protein-like II"/>
    <property type="match status" value="1"/>
</dbReference>
<evidence type="ECO:0000313" key="2">
    <source>
        <dbReference type="EMBL" id="MCU6791287.1"/>
    </source>
</evidence>
<feature type="chain" id="PRO_5046979502" evidence="1">
    <location>
        <begin position="23"/>
        <end position="448"/>
    </location>
</feature>
<dbReference type="RefSeq" id="WP_262682871.1">
    <property type="nucleotide sequence ID" value="NZ_JAOQIO010000007.1"/>
</dbReference>
<dbReference type="InterPro" id="IPR006059">
    <property type="entry name" value="SBP"/>
</dbReference>
<evidence type="ECO:0000313" key="3">
    <source>
        <dbReference type="Proteomes" id="UP001652445"/>
    </source>
</evidence>
<name>A0ABT2U9Q8_9BACL</name>
<organism evidence="2 3">
    <name type="scientific">Paenibacillus baimaensis</name>
    <dbReference type="NCBI Taxonomy" id="2982185"/>
    <lineage>
        <taxon>Bacteria</taxon>
        <taxon>Bacillati</taxon>
        <taxon>Bacillota</taxon>
        <taxon>Bacilli</taxon>
        <taxon>Bacillales</taxon>
        <taxon>Paenibacillaceae</taxon>
        <taxon>Paenibacillus</taxon>
    </lineage>
</organism>
<gene>
    <name evidence="2" type="ORF">OB236_03990</name>
</gene>
<protein>
    <submittedName>
        <fullName evidence="2">Sugar ABC transporter substrate-binding protein</fullName>
    </submittedName>
</protein>
<evidence type="ECO:0000256" key="1">
    <source>
        <dbReference type="SAM" id="SignalP"/>
    </source>
</evidence>
<accession>A0ABT2U9Q8</accession>
<dbReference type="PROSITE" id="PS51257">
    <property type="entry name" value="PROKAR_LIPOPROTEIN"/>
    <property type="match status" value="1"/>
</dbReference>
<keyword evidence="1" id="KW-0732">Signal</keyword>
<dbReference type="Pfam" id="PF13416">
    <property type="entry name" value="SBP_bac_8"/>
    <property type="match status" value="1"/>
</dbReference>
<dbReference type="PANTHER" id="PTHR43649">
    <property type="entry name" value="ARABINOSE-BINDING PROTEIN-RELATED"/>
    <property type="match status" value="1"/>
</dbReference>
<sequence length="448" mass="50583">MKKKSWSLLLVLCMFFSIMASACSNPSSKPAESAKPGEAVKPADAGKKTKLVVWIWESAKTGVDLNMEEFKKQYPNIEVEFQLMKSTDLYQKYLIASNTGDAVPDIVSLESTNLSQMVQIDSLLDITSRVQPYKDKMNAYKWEDATKDNKIYAMPWDSGPVVMFYRNDVFAKAGLPTDPKEVSQKIQTWNDYYEAAKLIKEKTGVLMYGDSKTNSSNRVFESMMWQRGLWYFDKQGNVSVDSPQVKEVADFLVKMQKEGLVFDARANTDPWGNAIKEGKFATVVGGSWHDAIIEQQYAPGDKGKWSVAMMPKWSKDDKYVSANQGGSNMAINKNSKNPEEAWKFIEFMLGKDSSQAKMMTKAGLFPALNTVYSSPDMDAPSAYFNNQPVLKMYAESLKQTFPLAYTSDFPLANKMMTDVWAQIFLNNTPSDKALKSMADELRQKTKRK</sequence>
<feature type="signal peptide" evidence="1">
    <location>
        <begin position="1"/>
        <end position="22"/>
    </location>
</feature>
<comment type="caution">
    <text evidence="2">The sequence shown here is derived from an EMBL/GenBank/DDBJ whole genome shotgun (WGS) entry which is preliminary data.</text>
</comment>
<proteinExistence type="predicted"/>
<keyword evidence="3" id="KW-1185">Reference proteome</keyword>
<dbReference type="Proteomes" id="UP001652445">
    <property type="component" value="Unassembled WGS sequence"/>
</dbReference>
<reference evidence="2 3" key="1">
    <citation type="submission" date="2022-09" db="EMBL/GenBank/DDBJ databases">
        <authorList>
            <person name="Han X.L."/>
            <person name="Wang Q."/>
            <person name="Lu T."/>
        </authorList>
    </citation>
    <scope>NUCLEOTIDE SEQUENCE [LARGE SCALE GENOMIC DNA]</scope>
    <source>
        <strain evidence="2 3">WQ 127069</strain>
    </source>
</reference>
<dbReference type="EMBL" id="JAOQIO010000007">
    <property type="protein sequence ID" value="MCU6791287.1"/>
    <property type="molecule type" value="Genomic_DNA"/>
</dbReference>
<dbReference type="PANTHER" id="PTHR43649:SF12">
    <property type="entry name" value="DIACETYLCHITOBIOSE BINDING PROTEIN DASA"/>
    <property type="match status" value="1"/>
</dbReference>